<accession>A0AAD3T7G4</accession>
<evidence type="ECO:0000313" key="5">
    <source>
        <dbReference type="Proteomes" id="UP001279734"/>
    </source>
</evidence>
<keyword evidence="1" id="KW-0677">Repeat</keyword>
<evidence type="ECO:0000313" key="4">
    <source>
        <dbReference type="EMBL" id="GMH23462.1"/>
    </source>
</evidence>
<dbReference type="InterPro" id="IPR016024">
    <property type="entry name" value="ARM-type_fold"/>
</dbReference>
<sequence>MEETPPQGKNDLVKRSIHLLTTLLDEQLPHIHTFRGKWSLIRTKLTDLNTHLHDLADFHSSFHSDFLCADVLSSVLLTLTDTLSLAGRCRNHHLTEGKLKTQSEIDSVIAKLDRHIKDSEILFRSGVLQDAAVSTSDLSAVCSKREALRVEMRNMLTRLQIGTFDSKSEALDALLGLLNEDDKNVSIAVAQDLMPVLVRLLDSSSPDMKEKTVAVIASISAIDSSEHVLVSEGLLLLNHLIRILESGSGFAKERACVALQALSLSKENARTIGTRGGISSLLEICQSGTPSSQAVAAGVLRNLAQIEEIKENFVEENAIFVLIALSSSGTALAKENAFGCLSNLVSNDVSLKILVAREGGIESLKNYWDSTPAGWSMQTAVELLRNLASLHPVGQSLISEGFIGKVMAALSCGILGVRIAAAGAVYELGFSSKSQKEIGECGSVAPLVRMLDGKVTEEREAAAKALSRLMVYAGNQKIFKKEERGIVNAVLLLDPLTQSLDKRWPVSLLASLVGSKKCRKLMVAAGACVYLQKLVELDVDGARKLLQSLGRGKLWGVFARA</sequence>
<evidence type="ECO:0000256" key="2">
    <source>
        <dbReference type="PROSITE-ProRule" id="PRU00259"/>
    </source>
</evidence>
<dbReference type="Gene3D" id="1.25.10.10">
    <property type="entry name" value="Leucine-rich Repeat Variant"/>
    <property type="match status" value="2"/>
</dbReference>
<name>A0AAD3T7G4_NEPGR</name>
<dbReference type="AlphaFoldDB" id="A0AAD3T7G4"/>
<evidence type="ECO:0000256" key="1">
    <source>
        <dbReference type="ARBA" id="ARBA00022737"/>
    </source>
</evidence>
<feature type="domain" description="DUF7032" evidence="3">
    <location>
        <begin position="15"/>
        <end position="127"/>
    </location>
</feature>
<reference evidence="4" key="1">
    <citation type="submission" date="2023-05" db="EMBL/GenBank/DDBJ databases">
        <title>Nepenthes gracilis genome sequencing.</title>
        <authorList>
            <person name="Fukushima K."/>
        </authorList>
    </citation>
    <scope>NUCLEOTIDE SEQUENCE</scope>
    <source>
        <strain evidence="4">SING2019-196</strain>
    </source>
</reference>
<dbReference type="SUPFAM" id="SSF48371">
    <property type="entry name" value="ARM repeat"/>
    <property type="match status" value="1"/>
</dbReference>
<dbReference type="InterPro" id="IPR011989">
    <property type="entry name" value="ARM-like"/>
</dbReference>
<comment type="caution">
    <text evidence="4">The sequence shown here is derived from an EMBL/GenBank/DDBJ whole genome shotgun (WGS) entry which is preliminary data.</text>
</comment>
<dbReference type="InterPro" id="IPR054296">
    <property type="entry name" value="DUF7032"/>
</dbReference>
<proteinExistence type="predicted"/>
<dbReference type="SMART" id="SM00185">
    <property type="entry name" value="ARM"/>
    <property type="match status" value="4"/>
</dbReference>
<dbReference type="InterPro" id="IPR000225">
    <property type="entry name" value="Armadillo"/>
</dbReference>
<organism evidence="4 5">
    <name type="scientific">Nepenthes gracilis</name>
    <name type="common">Slender pitcher plant</name>
    <dbReference type="NCBI Taxonomy" id="150966"/>
    <lineage>
        <taxon>Eukaryota</taxon>
        <taxon>Viridiplantae</taxon>
        <taxon>Streptophyta</taxon>
        <taxon>Embryophyta</taxon>
        <taxon>Tracheophyta</taxon>
        <taxon>Spermatophyta</taxon>
        <taxon>Magnoliopsida</taxon>
        <taxon>eudicotyledons</taxon>
        <taxon>Gunneridae</taxon>
        <taxon>Pentapetalae</taxon>
        <taxon>Caryophyllales</taxon>
        <taxon>Nepenthaceae</taxon>
        <taxon>Nepenthes</taxon>
    </lineage>
</organism>
<dbReference type="PANTHER" id="PTHR46043:SF13">
    <property type="entry name" value="ARM REPEAT SUPERFAMILY PROTEIN"/>
    <property type="match status" value="1"/>
</dbReference>
<dbReference type="Proteomes" id="UP001279734">
    <property type="component" value="Unassembled WGS sequence"/>
</dbReference>
<protein>
    <recommendedName>
        <fullName evidence="3">DUF7032 domain-containing protein</fullName>
    </recommendedName>
</protein>
<evidence type="ECO:0000259" key="3">
    <source>
        <dbReference type="Pfam" id="PF23005"/>
    </source>
</evidence>
<dbReference type="EMBL" id="BSYO01000026">
    <property type="protein sequence ID" value="GMH23462.1"/>
    <property type="molecule type" value="Genomic_DNA"/>
</dbReference>
<dbReference type="PANTHER" id="PTHR46043">
    <property type="entry name" value="ARM REPEAT SUPERFAMILY PROTEIN"/>
    <property type="match status" value="1"/>
</dbReference>
<dbReference type="PROSITE" id="PS50176">
    <property type="entry name" value="ARM_REPEAT"/>
    <property type="match status" value="1"/>
</dbReference>
<feature type="repeat" description="ARM" evidence="2">
    <location>
        <begin position="192"/>
        <end position="234"/>
    </location>
</feature>
<dbReference type="Pfam" id="PF23005">
    <property type="entry name" value="DUF7032"/>
    <property type="match status" value="1"/>
</dbReference>
<gene>
    <name evidence="4" type="ORF">Nepgr_025305</name>
</gene>
<keyword evidence="5" id="KW-1185">Reference proteome</keyword>